<organism evidence="1 2">
    <name type="scientific">Rhodocollybia butyracea</name>
    <dbReference type="NCBI Taxonomy" id="206335"/>
    <lineage>
        <taxon>Eukaryota</taxon>
        <taxon>Fungi</taxon>
        <taxon>Dikarya</taxon>
        <taxon>Basidiomycota</taxon>
        <taxon>Agaricomycotina</taxon>
        <taxon>Agaricomycetes</taxon>
        <taxon>Agaricomycetidae</taxon>
        <taxon>Agaricales</taxon>
        <taxon>Marasmiineae</taxon>
        <taxon>Omphalotaceae</taxon>
        <taxon>Rhodocollybia</taxon>
    </lineage>
</organism>
<sequence length="222" mass="25082">MFSSNVVFDIPELLDAILCQVDIRTLLVDAQLVSRHWHDIITHSPSIQQVLYLHPKQSTACEPIENPFLAELFPSEPYDSGFHRAAATKPDVFLRKCATWRSMLVTQPPVLRLHAWKHDWGTGAGDIKFEELESPNGLRIGELYDTAQKWLSVRLLSGDATDGAGQYNRGLKEGDSDILRIRCYLSNRCVQHSGMDVFGDLDGLYIHRLHTSPLPLLCNCRT</sequence>
<dbReference type="Proteomes" id="UP000772434">
    <property type="component" value="Unassembled WGS sequence"/>
</dbReference>
<dbReference type="AlphaFoldDB" id="A0A9P5PGZ9"/>
<dbReference type="SUPFAM" id="SSF81383">
    <property type="entry name" value="F-box domain"/>
    <property type="match status" value="1"/>
</dbReference>
<evidence type="ECO:0008006" key="3">
    <source>
        <dbReference type="Google" id="ProtNLM"/>
    </source>
</evidence>
<comment type="caution">
    <text evidence="1">The sequence shown here is derived from an EMBL/GenBank/DDBJ whole genome shotgun (WGS) entry which is preliminary data.</text>
</comment>
<protein>
    <recommendedName>
        <fullName evidence="3">F-box domain-containing protein</fullName>
    </recommendedName>
</protein>
<proteinExistence type="predicted"/>
<evidence type="ECO:0000313" key="2">
    <source>
        <dbReference type="Proteomes" id="UP000772434"/>
    </source>
</evidence>
<reference evidence="1" key="1">
    <citation type="submission" date="2020-11" db="EMBL/GenBank/DDBJ databases">
        <authorList>
            <consortium name="DOE Joint Genome Institute"/>
            <person name="Ahrendt S."/>
            <person name="Riley R."/>
            <person name="Andreopoulos W."/>
            <person name="Labutti K."/>
            <person name="Pangilinan J."/>
            <person name="Ruiz-Duenas F.J."/>
            <person name="Barrasa J.M."/>
            <person name="Sanchez-Garcia M."/>
            <person name="Camarero S."/>
            <person name="Miyauchi S."/>
            <person name="Serrano A."/>
            <person name="Linde D."/>
            <person name="Babiker R."/>
            <person name="Drula E."/>
            <person name="Ayuso-Fernandez I."/>
            <person name="Pacheco R."/>
            <person name="Padilla G."/>
            <person name="Ferreira P."/>
            <person name="Barriuso J."/>
            <person name="Kellner H."/>
            <person name="Castanera R."/>
            <person name="Alfaro M."/>
            <person name="Ramirez L."/>
            <person name="Pisabarro A.G."/>
            <person name="Kuo A."/>
            <person name="Tritt A."/>
            <person name="Lipzen A."/>
            <person name="He G."/>
            <person name="Yan M."/>
            <person name="Ng V."/>
            <person name="Cullen D."/>
            <person name="Martin F."/>
            <person name="Rosso M.-N."/>
            <person name="Henrissat B."/>
            <person name="Hibbett D."/>
            <person name="Martinez A.T."/>
            <person name="Grigoriev I.V."/>
        </authorList>
    </citation>
    <scope>NUCLEOTIDE SEQUENCE</scope>
    <source>
        <strain evidence="1">AH 40177</strain>
    </source>
</reference>
<name>A0A9P5PGZ9_9AGAR</name>
<evidence type="ECO:0000313" key="1">
    <source>
        <dbReference type="EMBL" id="KAF9063713.1"/>
    </source>
</evidence>
<gene>
    <name evidence="1" type="ORF">BDP27DRAFT_1426627</name>
</gene>
<accession>A0A9P5PGZ9</accession>
<dbReference type="InterPro" id="IPR036047">
    <property type="entry name" value="F-box-like_dom_sf"/>
</dbReference>
<keyword evidence="2" id="KW-1185">Reference proteome</keyword>
<dbReference type="EMBL" id="JADNRY010000140">
    <property type="protein sequence ID" value="KAF9063713.1"/>
    <property type="molecule type" value="Genomic_DNA"/>
</dbReference>
<dbReference type="OrthoDB" id="2949637at2759"/>